<dbReference type="FunFam" id="3.40.50.12470:FF:000007">
    <property type="entry name" value="2-oxoglutarate dehydrogenase e1 mitochondrial"/>
    <property type="match status" value="1"/>
</dbReference>
<evidence type="ECO:0000256" key="4">
    <source>
        <dbReference type="ARBA" id="ARBA00006936"/>
    </source>
</evidence>
<comment type="cofactor">
    <cofactor evidence="1">
        <name>Mg(2+)</name>
        <dbReference type="ChEBI" id="CHEBI:18420"/>
    </cofactor>
</comment>
<dbReference type="InterPro" id="IPR005475">
    <property type="entry name" value="Transketolase-like_Pyr-bd"/>
</dbReference>
<evidence type="ECO:0000256" key="10">
    <source>
        <dbReference type="ARBA" id="ARBA00023052"/>
    </source>
</evidence>
<dbReference type="SUPFAM" id="SSF52518">
    <property type="entry name" value="Thiamin diphosphate-binding fold (THDP-binding)"/>
    <property type="match status" value="1"/>
</dbReference>
<evidence type="ECO:0000256" key="12">
    <source>
        <dbReference type="ARBA" id="ARBA00023152"/>
    </source>
</evidence>
<evidence type="ECO:0000256" key="1">
    <source>
        <dbReference type="ARBA" id="ARBA00001946"/>
    </source>
</evidence>
<keyword evidence="16" id="KW-1185">Reference proteome</keyword>
<evidence type="ECO:0000256" key="9">
    <source>
        <dbReference type="ARBA" id="ARBA00023002"/>
    </source>
</evidence>
<evidence type="ECO:0000256" key="11">
    <source>
        <dbReference type="ARBA" id="ARBA00023128"/>
    </source>
</evidence>
<comment type="subcellular location">
    <subcellularLocation>
        <location evidence="3">Mitochondrion</location>
    </subcellularLocation>
</comment>
<reference evidence="15" key="1">
    <citation type="journal article" date="2023" name="IScience">
        <title>Live-bearing cockroach genome reveals convergent evolutionary mechanisms linked to viviparity in insects and beyond.</title>
        <authorList>
            <person name="Fouks B."/>
            <person name="Harrison M.C."/>
            <person name="Mikhailova A.A."/>
            <person name="Marchal E."/>
            <person name="English S."/>
            <person name="Carruthers M."/>
            <person name="Jennings E.C."/>
            <person name="Chiamaka E.L."/>
            <person name="Frigard R.A."/>
            <person name="Pippel M."/>
            <person name="Attardo G.M."/>
            <person name="Benoit J.B."/>
            <person name="Bornberg-Bauer E."/>
            <person name="Tobe S.S."/>
        </authorList>
    </citation>
    <scope>NUCLEOTIDE SEQUENCE</scope>
    <source>
        <strain evidence="15">Stay&amp;Tobe</strain>
    </source>
</reference>
<evidence type="ECO:0000256" key="3">
    <source>
        <dbReference type="ARBA" id="ARBA00004173"/>
    </source>
</evidence>
<dbReference type="GO" id="GO:0045252">
    <property type="term" value="C:oxoglutarate dehydrogenase complex"/>
    <property type="evidence" value="ECO:0007669"/>
    <property type="project" value="TreeGrafter"/>
</dbReference>
<dbReference type="Gene3D" id="3.40.50.11610">
    <property type="entry name" value="Multifunctional 2-oxoglutarate metabolism enzyme, C-terminal domain"/>
    <property type="match status" value="1"/>
</dbReference>
<dbReference type="InterPro" id="IPR029061">
    <property type="entry name" value="THDP-binding"/>
</dbReference>
<keyword evidence="12" id="KW-0324">Glycolysis</keyword>
<keyword evidence="8" id="KW-0809">Transit peptide</keyword>
<comment type="similarity">
    <text evidence="4">Belongs to the alpha-ketoglutarate dehydrogenase family.</text>
</comment>
<feature type="non-terminal residue" evidence="15">
    <location>
        <position position="1"/>
    </location>
</feature>
<dbReference type="PANTHER" id="PTHR23152">
    <property type="entry name" value="2-OXOGLUTARATE DEHYDROGENASE"/>
    <property type="match status" value="1"/>
</dbReference>
<evidence type="ECO:0000256" key="5">
    <source>
        <dbReference type="ARBA" id="ARBA00012280"/>
    </source>
</evidence>
<evidence type="ECO:0000256" key="8">
    <source>
        <dbReference type="ARBA" id="ARBA00022946"/>
    </source>
</evidence>
<feature type="domain" description="Transketolase-like pyrimidine-binding" evidence="14">
    <location>
        <begin position="42"/>
        <end position="256"/>
    </location>
</feature>
<evidence type="ECO:0000259" key="14">
    <source>
        <dbReference type="SMART" id="SM00861"/>
    </source>
</evidence>
<keyword evidence="9" id="KW-0560">Oxidoreductase</keyword>
<dbReference type="GO" id="GO:0046872">
    <property type="term" value="F:metal ion binding"/>
    <property type="evidence" value="ECO:0007669"/>
    <property type="project" value="UniProtKB-KW"/>
</dbReference>
<dbReference type="GO" id="GO:0004591">
    <property type="term" value="F:oxoglutarate dehydrogenase (succinyl-transferring) activity"/>
    <property type="evidence" value="ECO:0007669"/>
    <property type="project" value="UniProtKB-EC"/>
</dbReference>
<keyword evidence="7" id="KW-0460">Magnesium</keyword>
<dbReference type="SMART" id="SM00861">
    <property type="entry name" value="Transket_pyr"/>
    <property type="match status" value="1"/>
</dbReference>
<evidence type="ECO:0000313" key="16">
    <source>
        <dbReference type="Proteomes" id="UP001233999"/>
    </source>
</evidence>
<evidence type="ECO:0000313" key="15">
    <source>
        <dbReference type="EMBL" id="KAJ9577651.1"/>
    </source>
</evidence>
<comment type="cofactor">
    <cofactor evidence="2">
        <name>thiamine diphosphate</name>
        <dbReference type="ChEBI" id="CHEBI:58937"/>
    </cofactor>
</comment>
<dbReference type="Pfam" id="PF02779">
    <property type="entry name" value="Transket_pyr"/>
    <property type="match status" value="1"/>
</dbReference>
<dbReference type="GO" id="GO:0005739">
    <property type="term" value="C:mitochondrion"/>
    <property type="evidence" value="ECO:0007669"/>
    <property type="project" value="UniProtKB-SubCell"/>
</dbReference>
<proteinExistence type="inferred from homology"/>
<dbReference type="Proteomes" id="UP001233999">
    <property type="component" value="Unassembled WGS sequence"/>
</dbReference>
<name>A0AAD7ZC90_DIPPU</name>
<accession>A0AAD7ZC90</accession>
<evidence type="ECO:0000256" key="7">
    <source>
        <dbReference type="ARBA" id="ARBA00022842"/>
    </source>
</evidence>
<keyword evidence="11" id="KW-0496">Mitochondrion</keyword>
<protein>
    <recommendedName>
        <fullName evidence="5">oxoglutarate dehydrogenase (succinyl-transferring)</fullName>
        <ecNumber evidence="5">1.2.4.2</ecNumber>
    </recommendedName>
    <alternativeName>
        <fullName evidence="13">Alpha-ketoglutarate dehydrogenase</fullName>
    </alternativeName>
</protein>
<dbReference type="PANTHER" id="PTHR23152:SF4">
    <property type="entry name" value="2-OXOADIPATE DEHYDROGENASE COMPLEX COMPONENT E1"/>
    <property type="match status" value="1"/>
</dbReference>
<sequence>AKEDILMHIGNMMSTPPEKFNIHKSIERTLKGRAKMLSEKIVNWPLAEAMAYGTLLKEGIHVRMTGEDSERGTFHQRHHIYHDVNDETVKYNPMTELFPDQEEYCICNSPLTEGGVLGFEAGYASTIPNALVVWEAQYGDFANMGQALFDNVISSGEAKWYKQCGLVMMLPHGMEGAGPEHSSARIERFLQMIPDDPDVLPDFKDKNFVIKQLKETNWIVANCSTPANLFHILRRQVKLPFRKPLVLITPKSLLRHPEVISPVSHLLEGTEFKRVIPEDGPASKNPDNVEKIIFCTGKAYYDIKSFPKQKLEEKIALSRIEQISPFPFDLVREEIVKYSKAELCWGQEEHKNSGAWSFIFPRIDIVAGDA</sequence>
<dbReference type="GO" id="GO:0030976">
    <property type="term" value="F:thiamine pyrophosphate binding"/>
    <property type="evidence" value="ECO:0007669"/>
    <property type="project" value="InterPro"/>
</dbReference>
<reference evidence="15" key="2">
    <citation type="submission" date="2023-05" db="EMBL/GenBank/DDBJ databases">
        <authorList>
            <person name="Fouks B."/>
        </authorList>
    </citation>
    <scope>NUCLEOTIDE SEQUENCE</scope>
    <source>
        <strain evidence="15">Stay&amp;Tobe</strain>
        <tissue evidence="15">Testes</tissue>
    </source>
</reference>
<dbReference type="AlphaFoldDB" id="A0AAD7ZC90"/>
<dbReference type="InterPro" id="IPR031717">
    <property type="entry name" value="ODO-1/KGD_C"/>
</dbReference>
<evidence type="ECO:0000256" key="2">
    <source>
        <dbReference type="ARBA" id="ARBA00001964"/>
    </source>
</evidence>
<dbReference type="GO" id="GO:0006096">
    <property type="term" value="P:glycolytic process"/>
    <property type="evidence" value="ECO:0007669"/>
    <property type="project" value="UniProtKB-KW"/>
</dbReference>
<organism evidence="15 16">
    <name type="scientific">Diploptera punctata</name>
    <name type="common">Pacific beetle cockroach</name>
    <dbReference type="NCBI Taxonomy" id="6984"/>
    <lineage>
        <taxon>Eukaryota</taxon>
        <taxon>Metazoa</taxon>
        <taxon>Ecdysozoa</taxon>
        <taxon>Arthropoda</taxon>
        <taxon>Hexapoda</taxon>
        <taxon>Insecta</taxon>
        <taxon>Pterygota</taxon>
        <taxon>Neoptera</taxon>
        <taxon>Polyneoptera</taxon>
        <taxon>Dictyoptera</taxon>
        <taxon>Blattodea</taxon>
        <taxon>Blaberoidea</taxon>
        <taxon>Blaberidae</taxon>
        <taxon>Diplopterinae</taxon>
        <taxon>Diploptera</taxon>
    </lineage>
</organism>
<dbReference type="Pfam" id="PF16870">
    <property type="entry name" value="OxoGdeHyase_C"/>
    <property type="match status" value="1"/>
</dbReference>
<dbReference type="EMBL" id="JASPKZ010009351">
    <property type="protein sequence ID" value="KAJ9577651.1"/>
    <property type="molecule type" value="Genomic_DNA"/>
</dbReference>
<comment type="caution">
    <text evidence="15">The sequence shown here is derived from an EMBL/GenBank/DDBJ whole genome shotgun (WGS) entry which is preliminary data.</text>
</comment>
<dbReference type="GO" id="GO:0006099">
    <property type="term" value="P:tricarboxylic acid cycle"/>
    <property type="evidence" value="ECO:0007669"/>
    <property type="project" value="TreeGrafter"/>
</dbReference>
<evidence type="ECO:0000256" key="13">
    <source>
        <dbReference type="ARBA" id="ARBA00030680"/>
    </source>
</evidence>
<dbReference type="Gene3D" id="3.40.50.12470">
    <property type="match status" value="1"/>
</dbReference>
<keyword evidence="10" id="KW-0786">Thiamine pyrophosphate</keyword>
<dbReference type="InterPro" id="IPR042179">
    <property type="entry name" value="KGD_C_sf"/>
</dbReference>
<feature type="non-terminal residue" evidence="15">
    <location>
        <position position="370"/>
    </location>
</feature>
<gene>
    <name evidence="15" type="ORF">L9F63_005781</name>
</gene>
<dbReference type="InterPro" id="IPR011603">
    <property type="entry name" value="2oxoglutarate_DH_E1"/>
</dbReference>
<keyword evidence="6" id="KW-0479">Metal-binding</keyword>
<dbReference type="EC" id="1.2.4.2" evidence="5"/>
<evidence type="ECO:0000256" key="6">
    <source>
        <dbReference type="ARBA" id="ARBA00022723"/>
    </source>
</evidence>